<evidence type="ECO:0000256" key="1">
    <source>
        <dbReference type="SAM" id="MobiDB-lite"/>
    </source>
</evidence>
<evidence type="ECO:0000313" key="3">
    <source>
        <dbReference type="Proteomes" id="UP000887116"/>
    </source>
</evidence>
<keyword evidence="3" id="KW-1185">Reference proteome</keyword>
<sequence>MAFLLKLRKVDLLDIARELGVEAHGDLRKVEIKDKALQNKNYDMEAIKAVMQEVLEENKERGRERKSGKEREEREREKLIRDQEFEERRQIREYELERLRLSNATDTISVSSADLEGKW</sequence>
<dbReference type="AlphaFoldDB" id="A0A8X6K8K9"/>
<dbReference type="Proteomes" id="UP000887116">
    <property type="component" value="Unassembled WGS sequence"/>
</dbReference>
<protein>
    <submittedName>
        <fullName evidence="2">Uncharacterized protein</fullName>
    </submittedName>
</protein>
<proteinExistence type="predicted"/>
<gene>
    <name evidence="2" type="ORF">TNCT_675591</name>
</gene>
<dbReference type="OrthoDB" id="6433986at2759"/>
<accession>A0A8X6K8K9</accession>
<reference evidence="2" key="1">
    <citation type="submission" date="2020-07" db="EMBL/GenBank/DDBJ databases">
        <title>Multicomponent nature underlies the extraordinary mechanical properties of spider dragline silk.</title>
        <authorList>
            <person name="Kono N."/>
            <person name="Nakamura H."/>
            <person name="Mori M."/>
            <person name="Yoshida Y."/>
            <person name="Ohtoshi R."/>
            <person name="Malay A.D."/>
            <person name="Moran D.A.P."/>
            <person name="Tomita M."/>
            <person name="Numata K."/>
            <person name="Arakawa K."/>
        </authorList>
    </citation>
    <scope>NUCLEOTIDE SEQUENCE</scope>
</reference>
<name>A0A8X6K8K9_TRICU</name>
<dbReference type="EMBL" id="BMAO01000694">
    <property type="protein sequence ID" value="GFQ68630.1"/>
    <property type="molecule type" value="Genomic_DNA"/>
</dbReference>
<evidence type="ECO:0000313" key="2">
    <source>
        <dbReference type="EMBL" id="GFQ68630.1"/>
    </source>
</evidence>
<comment type="caution">
    <text evidence="2">The sequence shown here is derived from an EMBL/GenBank/DDBJ whole genome shotgun (WGS) entry which is preliminary data.</text>
</comment>
<organism evidence="2 3">
    <name type="scientific">Trichonephila clavata</name>
    <name type="common">Joro spider</name>
    <name type="synonym">Nephila clavata</name>
    <dbReference type="NCBI Taxonomy" id="2740835"/>
    <lineage>
        <taxon>Eukaryota</taxon>
        <taxon>Metazoa</taxon>
        <taxon>Ecdysozoa</taxon>
        <taxon>Arthropoda</taxon>
        <taxon>Chelicerata</taxon>
        <taxon>Arachnida</taxon>
        <taxon>Araneae</taxon>
        <taxon>Araneomorphae</taxon>
        <taxon>Entelegynae</taxon>
        <taxon>Araneoidea</taxon>
        <taxon>Nephilidae</taxon>
        <taxon>Trichonephila</taxon>
    </lineage>
</organism>
<feature type="region of interest" description="Disordered" evidence="1">
    <location>
        <begin position="57"/>
        <end position="78"/>
    </location>
</feature>